<dbReference type="EMBL" id="JACGCM010001586">
    <property type="protein sequence ID" value="KAF6153089.1"/>
    <property type="molecule type" value="Genomic_DNA"/>
</dbReference>
<keyword evidence="2" id="KW-1185">Reference proteome</keyword>
<evidence type="ECO:0000313" key="1">
    <source>
        <dbReference type="EMBL" id="KAF6153089.1"/>
    </source>
</evidence>
<accession>A0A7J7MDU1</accession>
<proteinExistence type="predicted"/>
<sequence length="179" mass="20313">MRQLRREGRDLIEASTFLITVSTLLFRTASSLPYLPGDDARWSLLSEFGLEQQLLLETRGTLHLVYKLLFIILPFVLNLEAPSSTTSIKGGKKGPSRGSQMKEGFYFPHVSEMYLRDKLATYWRNFKSGKYTKNVKGKNHVLVKANNPQFVPIDDWHRFVDNCNSAAFQAAIARNSAAN</sequence>
<dbReference type="AlphaFoldDB" id="A0A7J7MDU1"/>
<organism evidence="1 2">
    <name type="scientific">Kingdonia uniflora</name>
    <dbReference type="NCBI Taxonomy" id="39325"/>
    <lineage>
        <taxon>Eukaryota</taxon>
        <taxon>Viridiplantae</taxon>
        <taxon>Streptophyta</taxon>
        <taxon>Embryophyta</taxon>
        <taxon>Tracheophyta</taxon>
        <taxon>Spermatophyta</taxon>
        <taxon>Magnoliopsida</taxon>
        <taxon>Ranunculales</taxon>
        <taxon>Circaeasteraceae</taxon>
        <taxon>Kingdonia</taxon>
    </lineage>
</organism>
<name>A0A7J7MDU1_9MAGN</name>
<evidence type="ECO:0000313" key="2">
    <source>
        <dbReference type="Proteomes" id="UP000541444"/>
    </source>
</evidence>
<dbReference type="Proteomes" id="UP000541444">
    <property type="component" value="Unassembled WGS sequence"/>
</dbReference>
<gene>
    <name evidence="1" type="ORF">GIB67_034811</name>
</gene>
<comment type="caution">
    <text evidence="1">The sequence shown here is derived from an EMBL/GenBank/DDBJ whole genome shotgun (WGS) entry which is preliminary data.</text>
</comment>
<protein>
    <submittedName>
        <fullName evidence="1">Uncharacterized protein</fullName>
    </submittedName>
</protein>
<reference evidence="1 2" key="1">
    <citation type="journal article" date="2020" name="IScience">
        <title>Genome Sequencing of the Endangered Kingdonia uniflora (Circaeasteraceae, Ranunculales) Reveals Potential Mechanisms of Evolutionary Specialization.</title>
        <authorList>
            <person name="Sun Y."/>
            <person name="Deng T."/>
            <person name="Zhang A."/>
            <person name="Moore M.J."/>
            <person name="Landis J.B."/>
            <person name="Lin N."/>
            <person name="Zhang H."/>
            <person name="Zhang X."/>
            <person name="Huang J."/>
            <person name="Zhang X."/>
            <person name="Sun H."/>
            <person name="Wang H."/>
        </authorList>
    </citation>
    <scope>NUCLEOTIDE SEQUENCE [LARGE SCALE GENOMIC DNA]</scope>
    <source>
        <strain evidence="1">TB1705</strain>
        <tissue evidence="1">Leaf</tissue>
    </source>
</reference>
<dbReference type="OrthoDB" id="1429008at2759"/>